<dbReference type="InterPro" id="IPR029060">
    <property type="entry name" value="PIN-like_dom_sf"/>
</dbReference>
<dbReference type="Pfam" id="PF25954">
    <property type="entry name" value="Beta-barrel_RND_2"/>
    <property type="match status" value="1"/>
</dbReference>
<feature type="domain" description="CusB-like beta-barrel" evidence="1">
    <location>
        <begin position="46"/>
        <end position="107"/>
    </location>
</feature>
<sequence length="190" mass="20437">MRVRISDQAGFVSSMAAEVGQVVAAAQTVMRLARADTLKVAIAIPEVRALGEAEVTLWADQQASYRGTLRELSAVADPVTRTYAARMSIRHPDARVLLGMTAKARFLRPAGNSRLSVPLTAIFQHDGRPALWVVDADQTVSLLQLATRLRLTVHDAAYLELAQRRGLPLATLDQDLRTAAAALGATLLGT</sequence>
<evidence type="ECO:0000313" key="2">
    <source>
        <dbReference type="EMBL" id="SBT06887.1"/>
    </source>
</evidence>
<keyword evidence="3" id="KW-1185">Reference proteome</keyword>
<dbReference type="Proteomes" id="UP000199169">
    <property type="component" value="Unassembled WGS sequence"/>
</dbReference>
<organism evidence="2 3">
    <name type="scientific">Candidatus Accumulibacter aalborgensis</name>
    <dbReference type="NCBI Taxonomy" id="1860102"/>
    <lineage>
        <taxon>Bacteria</taxon>
        <taxon>Pseudomonadati</taxon>
        <taxon>Pseudomonadota</taxon>
        <taxon>Betaproteobacteria</taxon>
        <taxon>Candidatus Accumulibacter</taxon>
    </lineage>
</organism>
<dbReference type="InterPro" id="IPR044153">
    <property type="entry name" value="PIN_Pae0151-like"/>
</dbReference>
<dbReference type="Gene3D" id="2.40.30.170">
    <property type="match status" value="1"/>
</dbReference>
<name>A0A1A8XQZ9_9PROT</name>
<evidence type="ECO:0000259" key="1">
    <source>
        <dbReference type="Pfam" id="PF25954"/>
    </source>
</evidence>
<accession>A0A1A8XQZ9</accession>
<reference evidence="2 3" key="1">
    <citation type="submission" date="2016-06" db="EMBL/GenBank/DDBJ databases">
        <authorList>
            <person name="Kjaerup R.B."/>
            <person name="Dalgaard T.S."/>
            <person name="Juul-Madsen H.R."/>
        </authorList>
    </citation>
    <scope>NUCLEOTIDE SEQUENCE [LARGE SCALE GENOMIC DNA]</scope>
    <source>
        <strain evidence="2">3</strain>
    </source>
</reference>
<dbReference type="CDD" id="cd09873">
    <property type="entry name" value="PIN_Pae0151-like"/>
    <property type="match status" value="1"/>
</dbReference>
<evidence type="ECO:0000313" key="3">
    <source>
        <dbReference type="Proteomes" id="UP000199169"/>
    </source>
</evidence>
<dbReference type="Gene3D" id="3.40.50.1010">
    <property type="entry name" value="5'-nuclease"/>
    <property type="match status" value="1"/>
</dbReference>
<dbReference type="STRING" id="1860102.ACCAA_360039"/>
<dbReference type="PANTHER" id="PTHR30469">
    <property type="entry name" value="MULTIDRUG RESISTANCE PROTEIN MDTA"/>
    <property type="match status" value="1"/>
</dbReference>
<dbReference type="PANTHER" id="PTHR30469:SF15">
    <property type="entry name" value="HLYD FAMILY OF SECRETION PROTEINS"/>
    <property type="match status" value="1"/>
</dbReference>
<protein>
    <recommendedName>
        <fullName evidence="1">CusB-like beta-barrel domain-containing protein</fullName>
    </recommendedName>
</protein>
<dbReference type="GO" id="GO:0015562">
    <property type="term" value="F:efflux transmembrane transporter activity"/>
    <property type="evidence" value="ECO:0007669"/>
    <property type="project" value="TreeGrafter"/>
</dbReference>
<gene>
    <name evidence="2" type="ORF">ACCAA_360039</name>
</gene>
<dbReference type="GO" id="GO:1990281">
    <property type="term" value="C:efflux pump complex"/>
    <property type="evidence" value="ECO:0007669"/>
    <property type="project" value="TreeGrafter"/>
</dbReference>
<dbReference type="EMBL" id="FLQX01000112">
    <property type="protein sequence ID" value="SBT06887.1"/>
    <property type="molecule type" value="Genomic_DNA"/>
</dbReference>
<dbReference type="InterPro" id="IPR058792">
    <property type="entry name" value="Beta-barrel_RND_2"/>
</dbReference>
<dbReference type="AlphaFoldDB" id="A0A1A8XQZ9"/>
<dbReference type="SUPFAM" id="SSF88723">
    <property type="entry name" value="PIN domain-like"/>
    <property type="match status" value="1"/>
</dbReference>
<proteinExistence type="predicted"/>